<evidence type="ECO:0000256" key="1">
    <source>
        <dbReference type="SAM" id="Phobius"/>
    </source>
</evidence>
<proteinExistence type="predicted"/>
<dbReference type="EMBL" id="FPCK01000002">
    <property type="protein sequence ID" value="SFV35212.1"/>
    <property type="molecule type" value="Genomic_DNA"/>
</dbReference>
<dbReference type="AlphaFoldDB" id="A0A1I7NKM0"/>
<keyword evidence="1" id="KW-1133">Transmembrane helix</keyword>
<dbReference type="OrthoDB" id="7947069at2"/>
<sequence length="295" mass="32192">MVLGQVSAVKTPTYTRDYSEFEIRLTTNLNLLGSDLIQCRKLLVCNSSLDSHASDAFWRECEWSIHFISVVSTPFTADCVTGPGHLEKQAVPLRWQEVALPLFVITLLVALKHVSLFDHLPLARAAGVVAFGYAAFLALRLVQPEEGIMVEGGWAELRPSLVEYFACYGAAALAAVLLFAVIFMSSAADTVQLIATYIAVLLLVGGSAGIGMIGLFTNTRWDNRQVRHRSATGRETVLDWSEVRSVRPNWRGITITGTSAHITFSQFHGGAAQLAKHAATRARRNSETATKAFAV</sequence>
<feature type="transmembrane region" description="Helical" evidence="1">
    <location>
        <begin position="98"/>
        <end position="116"/>
    </location>
</feature>
<accession>A0A1I7NKM0</accession>
<evidence type="ECO:0000313" key="3">
    <source>
        <dbReference type="Proteomes" id="UP000199074"/>
    </source>
</evidence>
<feature type="transmembrane region" description="Helical" evidence="1">
    <location>
        <begin position="162"/>
        <end position="188"/>
    </location>
</feature>
<reference evidence="2 3" key="1">
    <citation type="submission" date="2016-10" db="EMBL/GenBank/DDBJ databases">
        <authorList>
            <person name="de Groot N.N."/>
        </authorList>
    </citation>
    <scope>NUCLEOTIDE SEQUENCE [LARGE SCALE GENOMIC DNA]</scope>
    <source>
        <strain evidence="2 3">IPL20</strain>
    </source>
</reference>
<dbReference type="RefSeq" id="WP_139232568.1">
    <property type="nucleotide sequence ID" value="NZ_FPCK01000002.1"/>
</dbReference>
<protein>
    <submittedName>
        <fullName evidence="2">Uncharacterized protein</fullName>
    </submittedName>
</protein>
<keyword evidence="3" id="KW-1185">Reference proteome</keyword>
<keyword evidence="1" id="KW-0472">Membrane</keyword>
<evidence type="ECO:0000313" key="2">
    <source>
        <dbReference type="EMBL" id="SFV35212.1"/>
    </source>
</evidence>
<organism evidence="2 3">
    <name type="scientific">Devosia crocina</name>
    <dbReference type="NCBI Taxonomy" id="429728"/>
    <lineage>
        <taxon>Bacteria</taxon>
        <taxon>Pseudomonadati</taxon>
        <taxon>Pseudomonadota</taxon>
        <taxon>Alphaproteobacteria</taxon>
        <taxon>Hyphomicrobiales</taxon>
        <taxon>Devosiaceae</taxon>
        <taxon>Devosia</taxon>
    </lineage>
</organism>
<dbReference type="STRING" id="429728.SAMN05216456_2095"/>
<gene>
    <name evidence="2" type="ORF">SAMN05216456_2095</name>
</gene>
<keyword evidence="1" id="KW-0812">Transmembrane</keyword>
<feature type="transmembrane region" description="Helical" evidence="1">
    <location>
        <begin position="122"/>
        <end position="142"/>
    </location>
</feature>
<dbReference type="Proteomes" id="UP000199074">
    <property type="component" value="Unassembled WGS sequence"/>
</dbReference>
<feature type="transmembrane region" description="Helical" evidence="1">
    <location>
        <begin position="194"/>
        <end position="217"/>
    </location>
</feature>
<name>A0A1I7NKM0_9HYPH</name>